<gene>
    <name evidence="3" type="ORF">AVDCRST_MAG61-1519</name>
</gene>
<feature type="domain" description="Solute-binding protein family 3/N-terminal" evidence="2">
    <location>
        <begin position="42"/>
        <end position="123"/>
    </location>
</feature>
<dbReference type="PROSITE" id="PS51257">
    <property type="entry name" value="PROKAR_LIPOPROTEIN"/>
    <property type="match status" value="1"/>
</dbReference>
<dbReference type="Gene3D" id="3.40.190.10">
    <property type="entry name" value="Periplasmic binding protein-like II"/>
    <property type="match status" value="1"/>
</dbReference>
<accession>A0A6J4KJV6</accession>
<evidence type="ECO:0000259" key="2">
    <source>
        <dbReference type="Pfam" id="PF00497"/>
    </source>
</evidence>
<sequence>MSGVPRRWVAGLLGAMSLVLGGCGTFPADPDGTLDRVQGGVLRVGVSPSPPWTVVGAGDPAGIEPDLVRRFADGLQAQVTWQVGGEEMLIGELEHHRLDLVVGGLTEDSPWTDKAAITKPYTEGPDPAGKPVGRVMAAPMGENAFLLRLEKFLLEEASR</sequence>
<keyword evidence="1" id="KW-0732">Signal</keyword>
<evidence type="ECO:0000256" key="1">
    <source>
        <dbReference type="SAM" id="SignalP"/>
    </source>
</evidence>
<name>A0A6J4KJV6_9ACTN</name>
<dbReference type="AlphaFoldDB" id="A0A6J4KJV6"/>
<dbReference type="SUPFAM" id="SSF53850">
    <property type="entry name" value="Periplasmic binding protein-like II"/>
    <property type="match status" value="1"/>
</dbReference>
<protein>
    <recommendedName>
        <fullName evidence="2">Solute-binding protein family 3/N-terminal domain-containing protein</fullName>
    </recommendedName>
</protein>
<proteinExistence type="predicted"/>
<organism evidence="3">
    <name type="scientific">uncultured Friedmanniella sp</name>
    <dbReference type="NCBI Taxonomy" id="335381"/>
    <lineage>
        <taxon>Bacteria</taxon>
        <taxon>Bacillati</taxon>
        <taxon>Actinomycetota</taxon>
        <taxon>Actinomycetes</taxon>
        <taxon>Propionibacteriales</taxon>
        <taxon>Nocardioidaceae</taxon>
        <taxon>Friedmanniella</taxon>
        <taxon>environmental samples</taxon>
    </lineage>
</organism>
<feature type="chain" id="PRO_5038644364" description="Solute-binding protein family 3/N-terminal domain-containing protein" evidence="1">
    <location>
        <begin position="22"/>
        <end position="159"/>
    </location>
</feature>
<evidence type="ECO:0000313" key="3">
    <source>
        <dbReference type="EMBL" id="CAA9308144.1"/>
    </source>
</evidence>
<dbReference type="InterPro" id="IPR001638">
    <property type="entry name" value="Solute-binding_3/MltF_N"/>
</dbReference>
<feature type="signal peptide" evidence="1">
    <location>
        <begin position="1"/>
        <end position="21"/>
    </location>
</feature>
<dbReference type="EMBL" id="CADCTT010000212">
    <property type="protein sequence ID" value="CAA9308144.1"/>
    <property type="molecule type" value="Genomic_DNA"/>
</dbReference>
<reference evidence="3" key="1">
    <citation type="submission" date="2020-02" db="EMBL/GenBank/DDBJ databases">
        <authorList>
            <person name="Meier V. D."/>
        </authorList>
    </citation>
    <scope>NUCLEOTIDE SEQUENCE</scope>
    <source>
        <strain evidence="3">AVDCRST_MAG61</strain>
    </source>
</reference>
<dbReference type="Pfam" id="PF00497">
    <property type="entry name" value="SBP_bac_3"/>
    <property type="match status" value="1"/>
</dbReference>